<evidence type="ECO:0000256" key="2">
    <source>
        <dbReference type="ARBA" id="ARBA00023235"/>
    </source>
</evidence>
<dbReference type="AlphaFoldDB" id="A0A7V2AUS2"/>
<dbReference type="InterPro" id="IPR042092">
    <property type="entry name" value="PsdUridine_s_RsuA/RluB/E/F_cat"/>
</dbReference>
<dbReference type="EMBL" id="DSEC01000303">
    <property type="protein sequence ID" value="HER43660.1"/>
    <property type="molecule type" value="Genomic_DNA"/>
</dbReference>
<feature type="domain" description="RNA-binding S4" evidence="5">
    <location>
        <begin position="5"/>
        <end position="65"/>
    </location>
</feature>
<dbReference type="InterPro" id="IPR020094">
    <property type="entry name" value="TruA/RsuA/RluB/E/F_N"/>
</dbReference>
<dbReference type="PANTHER" id="PTHR47683:SF2">
    <property type="entry name" value="RNA-BINDING S4 DOMAIN-CONTAINING PROTEIN"/>
    <property type="match status" value="1"/>
</dbReference>
<keyword evidence="2 4" id="KW-0413">Isomerase</keyword>
<dbReference type="Pfam" id="PF01479">
    <property type="entry name" value="S4"/>
    <property type="match status" value="1"/>
</dbReference>
<keyword evidence="3" id="KW-0694">RNA-binding</keyword>
<accession>A0A7V2AUS2</accession>
<dbReference type="InterPro" id="IPR002942">
    <property type="entry name" value="S4_RNA-bd"/>
</dbReference>
<dbReference type="InterPro" id="IPR000748">
    <property type="entry name" value="PsdUridine_synth_RsuA/RluB/E/F"/>
</dbReference>
<dbReference type="PANTHER" id="PTHR47683">
    <property type="entry name" value="PSEUDOURIDINE SYNTHASE FAMILY PROTEIN-RELATED"/>
    <property type="match status" value="1"/>
</dbReference>
<reference evidence="6" key="1">
    <citation type="journal article" date="2020" name="mSystems">
        <title>Genome- and Community-Level Interaction Insights into Carbon Utilization and Element Cycling Functions of Hydrothermarchaeota in Hydrothermal Sediment.</title>
        <authorList>
            <person name="Zhou Z."/>
            <person name="Liu Y."/>
            <person name="Xu W."/>
            <person name="Pan J."/>
            <person name="Luo Z.H."/>
            <person name="Li M."/>
        </authorList>
    </citation>
    <scope>NUCLEOTIDE SEQUENCE [LARGE SCALE GENOMIC DNA]</scope>
    <source>
        <strain evidence="6">SpSt-1233</strain>
    </source>
</reference>
<gene>
    <name evidence="6" type="ORF">ENO08_04290</name>
</gene>
<proteinExistence type="inferred from homology"/>
<dbReference type="GO" id="GO:0120159">
    <property type="term" value="F:rRNA pseudouridine synthase activity"/>
    <property type="evidence" value="ECO:0007669"/>
    <property type="project" value="UniProtKB-ARBA"/>
</dbReference>
<dbReference type="SMART" id="SM00363">
    <property type="entry name" value="S4"/>
    <property type="match status" value="1"/>
</dbReference>
<dbReference type="SUPFAM" id="SSF55120">
    <property type="entry name" value="Pseudouridine synthase"/>
    <property type="match status" value="1"/>
</dbReference>
<evidence type="ECO:0000256" key="3">
    <source>
        <dbReference type="PROSITE-ProRule" id="PRU00182"/>
    </source>
</evidence>
<dbReference type="Gene3D" id="3.10.290.10">
    <property type="entry name" value="RNA-binding S4 domain"/>
    <property type="match status" value="1"/>
</dbReference>
<dbReference type="NCBIfam" id="TIGR00093">
    <property type="entry name" value="pseudouridine synthase"/>
    <property type="match status" value="1"/>
</dbReference>
<dbReference type="FunFam" id="3.10.290.10:FF:000003">
    <property type="entry name" value="Pseudouridine synthase"/>
    <property type="match status" value="1"/>
</dbReference>
<protein>
    <recommendedName>
        <fullName evidence="4">Pseudouridine synthase</fullName>
        <ecNumber evidence="4">5.4.99.-</ecNumber>
    </recommendedName>
</protein>
<dbReference type="InterPro" id="IPR006145">
    <property type="entry name" value="PsdUridine_synth_RsuA/RluA"/>
</dbReference>
<evidence type="ECO:0000256" key="1">
    <source>
        <dbReference type="ARBA" id="ARBA00008348"/>
    </source>
</evidence>
<name>A0A7V2AUS2_UNCEI</name>
<dbReference type="CDD" id="cd00165">
    <property type="entry name" value="S4"/>
    <property type="match status" value="1"/>
</dbReference>
<evidence type="ECO:0000313" key="6">
    <source>
        <dbReference type="EMBL" id="HER43660.1"/>
    </source>
</evidence>
<dbReference type="InterPro" id="IPR050343">
    <property type="entry name" value="RsuA_PseudoU_synthase"/>
</dbReference>
<dbReference type="InterPro" id="IPR036986">
    <property type="entry name" value="S4_RNA-bd_sf"/>
</dbReference>
<evidence type="ECO:0000256" key="4">
    <source>
        <dbReference type="RuleBase" id="RU003887"/>
    </source>
</evidence>
<dbReference type="Gene3D" id="3.30.70.580">
    <property type="entry name" value="Pseudouridine synthase I, catalytic domain, N-terminal subdomain"/>
    <property type="match status" value="1"/>
</dbReference>
<dbReference type="PROSITE" id="PS50889">
    <property type="entry name" value="S4"/>
    <property type="match status" value="1"/>
</dbReference>
<dbReference type="Proteomes" id="UP000886069">
    <property type="component" value="Unassembled WGS sequence"/>
</dbReference>
<dbReference type="PROSITE" id="PS01149">
    <property type="entry name" value="PSI_RSU"/>
    <property type="match status" value="1"/>
</dbReference>
<organism evidence="6">
    <name type="scientific">Eiseniibacteriota bacterium</name>
    <dbReference type="NCBI Taxonomy" id="2212470"/>
    <lineage>
        <taxon>Bacteria</taxon>
        <taxon>Candidatus Eiseniibacteriota</taxon>
    </lineage>
</organism>
<dbReference type="EC" id="5.4.99.-" evidence="4"/>
<comment type="similarity">
    <text evidence="1 4">Belongs to the pseudouridine synthase RsuA family.</text>
</comment>
<dbReference type="Pfam" id="PF00849">
    <property type="entry name" value="PseudoU_synth_2"/>
    <property type="match status" value="1"/>
</dbReference>
<dbReference type="Gene3D" id="3.30.70.1560">
    <property type="entry name" value="Alpha-L RNA-binding motif"/>
    <property type="match status" value="1"/>
</dbReference>
<comment type="caution">
    <text evidence="6">The sequence shown here is derived from an EMBL/GenBank/DDBJ whole genome shotgun (WGS) entry which is preliminary data.</text>
</comment>
<dbReference type="InterPro" id="IPR018496">
    <property type="entry name" value="PsdUridine_synth_RsuA/RluB_CS"/>
</dbReference>
<dbReference type="InterPro" id="IPR020103">
    <property type="entry name" value="PsdUridine_synth_cat_dom_sf"/>
</dbReference>
<dbReference type="CDD" id="cd02870">
    <property type="entry name" value="PseudoU_synth_RsuA_like"/>
    <property type="match status" value="1"/>
</dbReference>
<dbReference type="SUPFAM" id="SSF55174">
    <property type="entry name" value="Alpha-L RNA-binding motif"/>
    <property type="match status" value="1"/>
</dbReference>
<dbReference type="GO" id="GO:0003723">
    <property type="term" value="F:RNA binding"/>
    <property type="evidence" value="ECO:0007669"/>
    <property type="project" value="UniProtKB-KW"/>
</dbReference>
<dbReference type="GO" id="GO:0000455">
    <property type="term" value="P:enzyme-directed rRNA pseudouridine synthesis"/>
    <property type="evidence" value="ECO:0007669"/>
    <property type="project" value="UniProtKB-ARBA"/>
</dbReference>
<evidence type="ECO:0000259" key="5">
    <source>
        <dbReference type="SMART" id="SM00363"/>
    </source>
</evidence>
<sequence length="245" mass="27151">MKRLLRINRYLAAAGFGSRRACDELIRNGDVRVNGEKVPSLSLLVDPERDEVTVNGVAVEGAEPPVLLVLNKPAGVMSTSIDTHGRRTVVDIAREAGYTERLYPVGRLDLDTSGIIIITNDGDLAYRLTHPRYKVEKTYRVVVRGEVEVKTAEKLASGIDIGGFKTRPCSVRLIGVRDGATELEVRLKEGRKRQIRRMFDRVGHGVVELRRIAIGDLAFDDLDAGGIRPLTVEEERRLRELSGLA</sequence>